<organism evidence="1 2">
    <name type="scientific">Akkermansia glycaniphila</name>
    <dbReference type="NCBI Taxonomy" id="1679444"/>
    <lineage>
        <taxon>Bacteria</taxon>
        <taxon>Pseudomonadati</taxon>
        <taxon>Verrucomicrobiota</taxon>
        <taxon>Verrucomicrobiia</taxon>
        <taxon>Verrucomicrobiales</taxon>
        <taxon>Akkermansiaceae</taxon>
        <taxon>Akkermansia</taxon>
    </lineage>
</organism>
<accession>A0A1H6LP01</accession>
<evidence type="ECO:0000313" key="1">
    <source>
        <dbReference type="EMBL" id="SEH90427.1"/>
    </source>
</evidence>
<keyword evidence="2" id="KW-1185">Reference proteome</keyword>
<gene>
    <name evidence="1" type="ORF">PYTT_1583</name>
</gene>
<dbReference type="RefSeq" id="WP_141675763.1">
    <property type="nucleotide sequence ID" value="NZ_LIGX01000018.1"/>
</dbReference>
<name>A0A1H6LP01_9BACT</name>
<proteinExistence type="predicted"/>
<dbReference type="EMBL" id="LT629973">
    <property type="protein sequence ID" value="SEH90427.1"/>
    <property type="molecule type" value="Genomic_DNA"/>
</dbReference>
<evidence type="ECO:0000313" key="2">
    <source>
        <dbReference type="Proteomes" id="UP000176204"/>
    </source>
</evidence>
<dbReference type="AlphaFoldDB" id="A0A1H6LP01"/>
<dbReference type="STRING" id="1679444.PYTT_1583"/>
<reference evidence="2" key="1">
    <citation type="submission" date="2016-09" db="EMBL/GenBank/DDBJ databases">
        <authorList>
            <person name="Koehorst J."/>
        </authorList>
    </citation>
    <scope>NUCLEOTIDE SEQUENCE [LARGE SCALE GENOMIC DNA]</scope>
</reference>
<sequence>MKAFVVALCCLLPVLRAQEELAPFPMPSGDEEYVALSAVQKPFSDEEKEALHALVESRLQQLEKMIPDVRLATDEQLQLLRMWEEAYRFAPGREEEWFTAILADEDEGRGRSEFAVDYRYDLALRWSMGQGDEWSGRLLVHRFRSSVEGKWIEERMGKAYKIQLLYDVWQKATKPEVAGRVYQAFQRAFPDVMAEGMSRKEQMDAALLWYHEHFSRKRDWDYVPVNGSRSGDARPLFRWKVDWKSIKDEYGWPVVMSPDEEYAVMYHCNFSGAVSWELYVFRRSAPEQYEHIAVYRVCTRYANTMGRDEEDVGSSLVFAEDWLEFLLKDEKGVHRHRFPYASETGSWHYRSEKEQ</sequence>
<dbReference type="KEGG" id="agl:PYTT_1583"/>
<protein>
    <submittedName>
        <fullName evidence="1">Uncharacterized protein</fullName>
    </submittedName>
</protein>
<dbReference type="Proteomes" id="UP000176204">
    <property type="component" value="Chromosome I"/>
</dbReference>